<sequence>MNLCGGNIWEDDLLILVVYLAMIQNGCAMPAGCSSVNSRVCKPSNTGGFVLSCIPRFQTGVASPCVSSWRAHQDAMPLLHHCTVSSPFLSGDQGSLLRTIPLLPSRCRTRMAPRASKDVPYSFRFPPMTKKPKWWWRTLACLPYLMPLHETWMYAETAYHLHPFLEDFEFLTYPFLGPLGGYPAVRRKEWPHFFRFHVVMGMLLEIALQVIGTVSRWMPLAVYWGKVGMHFWTAVAFAYLFTVLESIRCALAGMYADIPFVCDAAYIQIPYD</sequence>
<evidence type="ECO:0000256" key="3">
    <source>
        <dbReference type="ARBA" id="ARBA00022692"/>
    </source>
</evidence>
<comment type="subcellular location">
    <subcellularLocation>
        <location evidence="1">Plastid</location>
        <location evidence="1">Chloroplast inner membrane</location>
        <topology evidence="1">Multi-pass membrane protein</topology>
    </subcellularLocation>
    <subcellularLocation>
        <location evidence="7">Plastid</location>
        <location evidence="7">Chloroplast membrane</location>
        <topology evidence="7">Multi-pass membrane protein</topology>
    </subcellularLocation>
</comment>
<keyword evidence="5 7" id="KW-1133">Transmembrane helix</keyword>
<dbReference type="PANTHER" id="PTHR33510:SF9">
    <property type="entry name" value="HIT-TYPE ZINC FINGER FAMILY PROTEIN-RELATED"/>
    <property type="match status" value="1"/>
</dbReference>
<dbReference type="Pfam" id="PF16166">
    <property type="entry name" value="TIC20"/>
    <property type="match status" value="1"/>
</dbReference>
<evidence type="ECO:0000256" key="7">
    <source>
        <dbReference type="RuleBase" id="RU367003"/>
    </source>
</evidence>
<feature type="transmembrane region" description="Helical" evidence="7">
    <location>
        <begin position="193"/>
        <end position="211"/>
    </location>
</feature>
<reference evidence="8" key="1">
    <citation type="journal article" date="2019" name="Science">
        <title>Mutation of a bHLH transcription factor allowed almond domestication.</title>
        <authorList>
            <person name="Sanchez-Perez R."/>
            <person name="Pavan S."/>
            <person name="Mazzeo R."/>
            <person name="Moldovan C."/>
            <person name="Aiese Cigliano R."/>
            <person name="Del Cueto J."/>
            <person name="Ricciardi F."/>
            <person name="Lotti C."/>
            <person name="Ricciardi L."/>
            <person name="Dicenta F."/>
            <person name="Lopez-Marques R.L."/>
            <person name="Lindberg Moller B."/>
        </authorList>
    </citation>
    <scope>NUCLEOTIDE SEQUENCE</scope>
</reference>
<evidence type="ECO:0000256" key="2">
    <source>
        <dbReference type="ARBA" id="ARBA00009596"/>
    </source>
</evidence>
<evidence type="ECO:0000256" key="1">
    <source>
        <dbReference type="ARBA" id="ARBA00004478"/>
    </source>
</evidence>
<comment type="caution">
    <text evidence="7">Lacks conserved residue(s) required for the propagation of feature annotation.</text>
</comment>
<evidence type="ECO:0000256" key="4">
    <source>
        <dbReference type="ARBA" id="ARBA00022780"/>
    </source>
</evidence>
<name>A0A4Y1RSB6_PRUDU</name>
<comment type="similarity">
    <text evidence="2 7">Belongs to the Tic20 family.</text>
</comment>
<accession>A0A4Y1RSB6</accession>
<evidence type="ECO:0000256" key="5">
    <source>
        <dbReference type="ARBA" id="ARBA00022989"/>
    </source>
</evidence>
<gene>
    <name evidence="8" type="ORF">Prudu_019133</name>
</gene>
<dbReference type="PANTHER" id="PTHR33510">
    <property type="entry name" value="PROTEIN TIC 20-II, CHLOROPLASTIC"/>
    <property type="match status" value="1"/>
</dbReference>
<organism evidence="8">
    <name type="scientific">Prunus dulcis</name>
    <name type="common">Almond</name>
    <name type="synonym">Amygdalus dulcis</name>
    <dbReference type="NCBI Taxonomy" id="3755"/>
    <lineage>
        <taxon>Eukaryota</taxon>
        <taxon>Viridiplantae</taxon>
        <taxon>Streptophyta</taxon>
        <taxon>Embryophyta</taxon>
        <taxon>Tracheophyta</taxon>
        <taxon>Spermatophyta</taxon>
        <taxon>Magnoliopsida</taxon>
        <taxon>eudicotyledons</taxon>
        <taxon>Gunneridae</taxon>
        <taxon>Pentapetalae</taxon>
        <taxon>rosids</taxon>
        <taxon>fabids</taxon>
        <taxon>Rosales</taxon>
        <taxon>Rosaceae</taxon>
        <taxon>Amygdaloideae</taxon>
        <taxon>Amygdaleae</taxon>
        <taxon>Prunus</taxon>
    </lineage>
</organism>
<dbReference type="InterPro" id="IPR005691">
    <property type="entry name" value="Tic20"/>
</dbReference>
<keyword evidence="7" id="KW-0934">Plastid</keyword>
<evidence type="ECO:0000313" key="8">
    <source>
        <dbReference type="EMBL" id="BBH07254.1"/>
    </source>
</evidence>
<dbReference type="EMBL" id="AP019303">
    <property type="protein sequence ID" value="BBH07254.1"/>
    <property type="molecule type" value="Genomic_DNA"/>
</dbReference>
<keyword evidence="7" id="KW-0150">Chloroplast</keyword>
<protein>
    <recommendedName>
        <fullName evidence="7">Protein TIC 20</fullName>
    </recommendedName>
</protein>
<keyword evidence="4" id="KW-1001">Plastid inner membrane</keyword>
<keyword evidence="3 7" id="KW-0812">Transmembrane</keyword>
<proteinExistence type="inferred from homology"/>
<evidence type="ECO:0000256" key="6">
    <source>
        <dbReference type="ARBA" id="ARBA00023136"/>
    </source>
</evidence>
<keyword evidence="6 7" id="KW-0472">Membrane</keyword>
<dbReference type="GO" id="GO:0009706">
    <property type="term" value="C:chloroplast inner membrane"/>
    <property type="evidence" value="ECO:0007669"/>
    <property type="project" value="UniProtKB-SubCell"/>
</dbReference>
<comment type="function">
    <text evidence="7">Involved in protein precursor import into chloroplasts.</text>
</comment>
<feature type="transmembrane region" description="Helical" evidence="7">
    <location>
        <begin position="223"/>
        <end position="244"/>
    </location>
</feature>
<dbReference type="AlphaFoldDB" id="A0A4Y1RSB6"/>